<name>A0A819QUK2_9BILA</name>
<keyword evidence="4 6" id="KW-1133">Transmembrane helix</keyword>
<evidence type="ECO:0000313" key="8">
    <source>
        <dbReference type="EMBL" id="CAF4037368.1"/>
    </source>
</evidence>
<evidence type="ECO:0000256" key="1">
    <source>
        <dbReference type="ARBA" id="ARBA00004141"/>
    </source>
</evidence>
<comment type="similarity">
    <text evidence="2">Belongs to the polycystin family.</text>
</comment>
<evidence type="ECO:0000256" key="6">
    <source>
        <dbReference type="SAM" id="Phobius"/>
    </source>
</evidence>
<evidence type="ECO:0000259" key="7">
    <source>
        <dbReference type="Pfam" id="PF20519"/>
    </source>
</evidence>
<keyword evidence="3 6" id="KW-0812">Transmembrane</keyword>
<feature type="domain" description="Polycystin" evidence="7">
    <location>
        <begin position="26"/>
        <end position="97"/>
    </location>
</feature>
<evidence type="ECO:0000256" key="5">
    <source>
        <dbReference type="ARBA" id="ARBA00023136"/>
    </source>
</evidence>
<evidence type="ECO:0000256" key="4">
    <source>
        <dbReference type="ARBA" id="ARBA00022989"/>
    </source>
</evidence>
<sequence length="138" mass="16307">MVTWVQNLFRICEEKHSFEPGWINQTTQVYSSGGYVYEFRGRLIDLQSNLSKLHQLKWIDRQTRAVIIQFNLFTSITLLMEFLSTGSIYPQSCFDPFYFQNSGLILILLLLYVHGQVLEYMYGDVMNQFVLIIYLNIK</sequence>
<dbReference type="InterPro" id="IPR046791">
    <property type="entry name" value="Polycystin_dom"/>
</dbReference>
<dbReference type="InterPro" id="IPR051223">
    <property type="entry name" value="Polycystin"/>
</dbReference>
<dbReference type="GO" id="GO:0016020">
    <property type="term" value="C:membrane"/>
    <property type="evidence" value="ECO:0007669"/>
    <property type="project" value="UniProtKB-SubCell"/>
</dbReference>
<evidence type="ECO:0000256" key="3">
    <source>
        <dbReference type="ARBA" id="ARBA00022692"/>
    </source>
</evidence>
<keyword evidence="5 6" id="KW-0472">Membrane</keyword>
<dbReference type="Proteomes" id="UP000663881">
    <property type="component" value="Unassembled WGS sequence"/>
</dbReference>
<feature type="transmembrane region" description="Helical" evidence="6">
    <location>
        <begin position="66"/>
        <end position="85"/>
    </location>
</feature>
<dbReference type="AlphaFoldDB" id="A0A819QUK2"/>
<comment type="subcellular location">
    <subcellularLocation>
        <location evidence="1">Membrane</location>
        <topology evidence="1">Multi-pass membrane protein</topology>
    </subcellularLocation>
</comment>
<proteinExistence type="inferred from homology"/>
<reference evidence="8" key="1">
    <citation type="submission" date="2021-02" db="EMBL/GenBank/DDBJ databases">
        <authorList>
            <person name="Nowell W R."/>
        </authorList>
    </citation>
    <scope>NUCLEOTIDE SEQUENCE</scope>
</reference>
<dbReference type="Pfam" id="PF20519">
    <property type="entry name" value="Polycystin_dom"/>
    <property type="match status" value="1"/>
</dbReference>
<evidence type="ECO:0000256" key="2">
    <source>
        <dbReference type="ARBA" id="ARBA00007200"/>
    </source>
</evidence>
<organism evidence="8 9">
    <name type="scientific">Adineta steineri</name>
    <dbReference type="NCBI Taxonomy" id="433720"/>
    <lineage>
        <taxon>Eukaryota</taxon>
        <taxon>Metazoa</taxon>
        <taxon>Spiralia</taxon>
        <taxon>Gnathifera</taxon>
        <taxon>Rotifera</taxon>
        <taxon>Eurotatoria</taxon>
        <taxon>Bdelloidea</taxon>
        <taxon>Adinetida</taxon>
        <taxon>Adinetidae</taxon>
        <taxon>Adineta</taxon>
    </lineage>
</organism>
<protein>
    <recommendedName>
        <fullName evidence="7">Polycystin domain-containing protein</fullName>
    </recommendedName>
</protein>
<evidence type="ECO:0000313" key="9">
    <source>
        <dbReference type="Proteomes" id="UP000663881"/>
    </source>
</evidence>
<gene>
    <name evidence="8" type="ORF">OKA104_LOCUS31947</name>
</gene>
<dbReference type="PANTHER" id="PTHR10877:SF183">
    <property type="entry name" value="AT14535P-RELATED"/>
    <property type="match status" value="1"/>
</dbReference>
<accession>A0A819QUK2</accession>
<dbReference type="EMBL" id="CAJOAY010003733">
    <property type="protein sequence ID" value="CAF4037368.1"/>
    <property type="molecule type" value="Genomic_DNA"/>
</dbReference>
<comment type="caution">
    <text evidence="8">The sequence shown here is derived from an EMBL/GenBank/DDBJ whole genome shotgun (WGS) entry which is preliminary data.</text>
</comment>
<dbReference type="PANTHER" id="PTHR10877">
    <property type="entry name" value="POLYCYSTIN FAMILY MEMBER"/>
    <property type="match status" value="1"/>
</dbReference>